<reference evidence="2 3" key="1">
    <citation type="submission" date="2022-06" db="EMBL/GenBank/DDBJ databases">
        <title>Thiomicrohabdus sp. nov, an obligately chemolithoautotrophic, sulfur-oxidizing bacterium isolated from beach of Guanyin Mountain. Amoy.</title>
        <authorList>
            <person name="Zhu H."/>
        </authorList>
    </citation>
    <scope>NUCLEOTIDE SEQUENCE [LARGE SCALE GENOMIC DNA]</scope>
    <source>
        <strain evidence="2 3">XGS-01</strain>
    </source>
</reference>
<dbReference type="SUPFAM" id="SSF53067">
    <property type="entry name" value="Actin-like ATPase domain"/>
    <property type="match status" value="1"/>
</dbReference>
<name>A0ABY8CE24_9GAMM</name>
<keyword evidence="1" id="KW-0119">Carbohydrate metabolism</keyword>
<dbReference type="InterPro" id="IPR049874">
    <property type="entry name" value="ROK_cs"/>
</dbReference>
<evidence type="ECO:0000256" key="1">
    <source>
        <dbReference type="ARBA" id="ARBA00023277"/>
    </source>
</evidence>
<protein>
    <submittedName>
        <fullName evidence="2">ROK family protein</fullName>
    </submittedName>
</protein>
<gene>
    <name evidence="2" type="ORF">NR989_04395</name>
</gene>
<dbReference type="PANTHER" id="PTHR18964:SF174">
    <property type="entry name" value="D-ALLOSE KINASE-RELATED"/>
    <property type="match status" value="1"/>
</dbReference>
<organism evidence="2 3">
    <name type="scientific">Thiomicrorhabdus lithotrophica</name>
    <dbReference type="NCBI Taxonomy" id="2949997"/>
    <lineage>
        <taxon>Bacteria</taxon>
        <taxon>Pseudomonadati</taxon>
        <taxon>Pseudomonadota</taxon>
        <taxon>Gammaproteobacteria</taxon>
        <taxon>Thiotrichales</taxon>
        <taxon>Piscirickettsiaceae</taxon>
        <taxon>Thiomicrorhabdus</taxon>
    </lineage>
</organism>
<accession>A0ABY8CE24</accession>
<evidence type="ECO:0000313" key="3">
    <source>
        <dbReference type="Proteomes" id="UP001222275"/>
    </source>
</evidence>
<dbReference type="InterPro" id="IPR000600">
    <property type="entry name" value="ROK"/>
</dbReference>
<dbReference type="RefSeq" id="WP_275595754.1">
    <property type="nucleotide sequence ID" value="NZ_CP102381.1"/>
</dbReference>
<dbReference type="CDD" id="cd24066">
    <property type="entry name" value="ASKHA_NBD_ROK_EcFRK-like"/>
    <property type="match status" value="1"/>
</dbReference>
<keyword evidence="3" id="KW-1185">Reference proteome</keyword>
<dbReference type="InterPro" id="IPR043129">
    <property type="entry name" value="ATPase_NBD"/>
</dbReference>
<proteinExistence type="predicted"/>
<dbReference type="PANTHER" id="PTHR18964">
    <property type="entry name" value="ROK (REPRESSOR, ORF, KINASE) FAMILY"/>
    <property type="match status" value="1"/>
</dbReference>
<dbReference type="EMBL" id="CP102381">
    <property type="protein sequence ID" value="WEJ63497.1"/>
    <property type="molecule type" value="Genomic_DNA"/>
</dbReference>
<evidence type="ECO:0000313" key="2">
    <source>
        <dbReference type="EMBL" id="WEJ63497.1"/>
    </source>
</evidence>
<dbReference type="Gene3D" id="3.30.420.40">
    <property type="match status" value="2"/>
</dbReference>
<dbReference type="PROSITE" id="PS01125">
    <property type="entry name" value="ROK"/>
    <property type="match status" value="1"/>
</dbReference>
<dbReference type="Proteomes" id="UP001222275">
    <property type="component" value="Chromosome"/>
</dbReference>
<dbReference type="Pfam" id="PF00480">
    <property type="entry name" value="ROK"/>
    <property type="match status" value="1"/>
</dbReference>
<sequence length="315" mass="33404">MTQLRFGIDLGGTKIEIIGLLVQDETSGTNTSEIIYQKRIDTPKGDYTATVLAIRNLVLDAENTLNSSSKYSANLNLPGLVGVGIPGSISSKTGRVKNANSVCLIGEDLQGDLQKVLKRPVKLANDANCFALSEATDGSAQGEDIVFGVIIGTGCGGGIVVNGQILNGINAIGGEWGHNPLPWIADTDIAMDCYCGLQGCNETFLSGSGLQKHFKQRSQQSLTVQEIVALAAKGDKAAQQQMNDYITWLAKGLASVINVIDPDVIVLGGGMSNIESLYTDVPKVWQNWVFSDEVKTKLVSPKYGDASGVRGAAWL</sequence>